<evidence type="ECO:0000256" key="10">
    <source>
        <dbReference type="ARBA" id="ARBA00023242"/>
    </source>
</evidence>
<dbReference type="Gene3D" id="3.90.70.40">
    <property type="match status" value="1"/>
</dbReference>
<evidence type="ECO:0000256" key="7">
    <source>
        <dbReference type="ARBA" id="ARBA00022807"/>
    </source>
</evidence>
<evidence type="ECO:0000256" key="1">
    <source>
        <dbReference type="ARBA" id="ARBA00000707"/>
    </source>
</evidence>
<name>A0A0C3NLN1_PISTI</name>
<evidence type="ECO:0000259" key="13">
    <source>
        <dbReference type="PROSITE" id="PS50957"/>
    </source>
</evidence>
<keyword evidence="6 11" id="KW-0378">Hydrolase</keyword>
<dbReference type="PANTHER" id="PTHR14159">
    <property type="entry name" value="ATAXIN-3-RELATED"/>
    <property type="match status" value="1"/>
</dbReference>
<keyword evidence="15" id="KW-1185">Reference proteome</keyword>
<keyword evidence="4" id="KW-0645">Protease</keyword>
<keyword evidence="5" id="KW-0833">Ubl conjugation pathway</keyword>
<dbReference type="EC" id="3.4.19.12" evidence="3"/>
<dbReference type="HOGENOM" id="CLU_031228_4_1_1"/>
<keyword evidence="9" id="KW-0804">Transcription</keyword>
<dbReference type="InterPro" id="IPR033865">
    <property type="entry name" value="Ataxin-3"/>
</dbReference>
<evidence type="ECO:0000256" key="12">
    <source>
        <dbReference type="SAM" id="MobiDB-lite"/>
    </source>
</evidence>
<keyword evidence="10" id="KW-0539">Nucleus</keyword>
<evidence type="ECO:0000256" key="11">
    <source>
        <dbReference type="PROSITE-ProRule" id="PRU00331"/>
    </source>
</evidence>
<dbReference type="GO" id="GO:0016579">
    <property type="term" value="P:protein deubiquitination"/>
    <property type="evidence" value="ECO:0007669"/>
    <property type="project" value="InterPro"/>
</dbReference>
<feature type="compositionally biased region" description="Low complexity" evidence="12">
    <location>
        <begin position="413"/>
        <end position="423"/>
    </location>
</feature>
<feature type="active site" evidence="11">
    <location>
        <position position="119"/>
    </location>
</feature>
<feature type="compositionally biased region" description="Polar residues" evidence="12">
    <location>
        <begin position="173"/>
        <end position="186"/>
    </location>
</feature>
<evidence type="ECO:0000256" key="5">
    <source>
        <dbReference type="ARBA" id="ARBA00022786"/>
    </source>
</evidence>
<evidence type="ECO:0000256" key="4">
    <source>
        <dbReference type="ARBA" id="ARBA00022670"/>
    </source>
</evidence>
<dbReference type="PROSITE" id="PS50330">
    <property type="entry name" value="UIM"/>
    <property type="match status" value="2"/>
</dbReference>
<dbReference type="Pfam" id="PF02099">
    <property type="entry name" value="Josephin"/>
    <property type="match status" value="1"/>
</dbReference>
<dbReference type="PROSITE" id="PS50957">
    <property type="entry name" value="JOSEPHIN"/>
    <property type="match status" value="1"/>
</dbReference>
<feature type="compositionally biased region" description="Acidic residues" evidence="12">
    <location>
        <begin position="354"/>
        <end position="363"/>
    </location>
</feature>
<reference evidence="14 15" key="1">
    <citation type="submission" date="2014-04" db="EMBL/GenBank/DDBJ databases">
        <authorList>
            <consortium name="DOE Joint Genome Institute"/>
            <person name="Kuo A."/>
            <person name="Kohler A."/>
            <person name="Costa M.D."/>
            <person name="Nagy L.G."/>
            <person name="Floudas D."/>
            <person name="Copeland A."/>
            <person name="Barry K.W."/>
            <person name="Cichocki N."/>
            <person name="Veneault-Fourrey C."/>
            <person name="LaButti K."/>
            <person name="Lindquist E.A."/>
            <person name="Lipzen A."/>
            <person name="Lundell T."/>
            <person name="Morin E."/>
            <person name="Murat C."/>
            <person name="Sun H."/>
            <person name="Tunlid A."/>
            <person name="Henrissat B."/>
            <person name="Grigoriev I.V."/>
            <person name="Hibbett D.S."/>
            <person name="Martin F."/>
            <person name="Nordberg H.P."/>
            <person name="Cantor M.N."/>
            <person name="Hua S.X."/>
        </authorList>
    </citation>
    <scope>NUCLEOTIDE SEQUENCE [LARGE SCALE GENOMIC DNA]</scope>
    <source>
        <strain evidence="14 15">Marx 270</strain>
    </source>
</reference>
<protein>
    <recommendedName>
        <fullName evidence="3">ubiquitinyl hydrolase 1</fullName>
        <ecNumber evidence="3">3.4.19.12</ecNumber>
    </recommendedName>
</protein>
<dbReference type="EMBL" id="KN832051">
    <property type="protein sequence ID" value="KIN96213.1"/>
    <property type="molecule type" value="Genomic_DNA"/>
</dbReference>
<dbReference type="InterPro" id="IPR006155">
    <property type="entry name" value="Josephin"/>
</dbReference>
<keyword evidence="8" id="KW-0805">Transcription regulation</keyword>
<comment type="subcellular location">
    <subcellularLocation>
        <location evidence="2">Nucleus</location>
    </subcellularLocation>
</comment>
<gene>
    <name evidence="14" type="ORF">M404DRAFT_1006958</name>
</gene>
<evidence type="ECO:0000256" key="2">
    <source>
        <dbReference type="ARBA" id="ARBA00004123"/>
    </source>
</evidence>
<dbReference type="GO" id="GO:0004843">
    <property type="term" value="F:cysteine-type deubiquitinase activity"/>
    <property type="evidence" value="ECO:0007669"/>
    <property type="project" value="UniProtKB-EC"/>
</dbReference>
<feature type="compositionally biased region" description="Basic and acidic residues" evidence="12">
    <location>
        <begin position="342"/>
        <end position="353"/>
    </location>
</feature>
<dbReference type="AlphaFoldDB" id="A0A0C3NLN1"/>
<dbReference type="STRING" id="870435.A0A0C3NLN1"/>
<proteinExistence type="predicted"/>
<accession>A0A0C3NLN1</accession>
<dbReference type="Gene3D" id="6.10.140.100">
    <property type="match status" value="1"/>
</dbReference>
<dbReference type="Gene3D" id="1.10.287.10">
    <property type="entry name" value="S15/NS1, RNA-binding"/>
    <property type="match status" value="1"/>
</dbReference>
<dbReference type="Proteomes" id="UP000054217">
    <property type="component" value="Unassembled WGS sequence"/>
</dbReference>
<dbReference type="SMART" id="SM00726">
    <property type="entry name" value="UIM"/>
    <property type="match status" value="3"/>
</dbReference>
<feature type="region of interest" description="Disordered" evidence="12">
    <location>
        <begin position="151"/>
        <end position="192"/>
    </location>
</feature>
<organism evidence="14 15">
    <name type="scientific">Pisolithus tinctorius Marx 270</name>
    <dbReference type="NCBI Taxonomy" id="870435"/>
    <lineage>
        <taxon>Eukaryota</taxon>
        <taxon>Fungi</taxon>
        <taxon>Dikarya</taxon>
        <taxon>Basidiomycota</taxon>
        <taxon>Agaricomycotina</taxon>
        <taxon>Agaricomycetes</taxon>
        <taxon>Agaricomycetidae</taxon>
        <taxon>Boletales</taxon>
        <taxon>Sclerodermatineae</taxon>
        <taxon>Pisolithaceae</taxon>
        <taxon>Pisolithus</taxon>
    </lineage>
</organism>
<feature type="active site" evidence="11">
    <location>
        <position position="3"/>
    </location>
</feature>
<dbReference type="InParanoid" id="A0A0C3NLN1"/>
<feature type="compositionally biased region" description="Acidic residues" evidence="12">
    <location>
        <begin position="430"/>
        <end position="442"/>
    </location>
</feature>
<reference evidence="15" key="2">
    <citation type="submission" date="2015-01" db="EMBL/GenBank/DDBJ databases">
        <title>Evolutionary Origins and Diversification of the Mycorrhizal Mutualists.</title>
        <authorList>
            <consortium name="DOE Joint Genome Institute"/>
            <consortium name="Mycorrhizal Genomics Consortium"/>
            <person name="Kohler A."/>
            <person name="Kuo A."/>
            <person name="Nagy L.G."/>
            <person name="Floudas D."/>
            <person name="Copeland A."/>
            <person name="Barry K.W."/>
            <person name="Cichocki N."/>
            <person name="Veneault-Fourrey C."/>
            <person name="LaButti K."/>
            <person name="Lindquist E.A."/>
            <person name="Lipzen A."/>
            <person name="Lundell T."/>
            <person name="Morin E."/>
            <person name="Murat C."/>
            <person name="Riley R."/>
            <person name="Ohm R."/>
            <person name="Sun H."/>
            <person name="Tunlid A."/>
            <person name="Henrissat B."/>
            <person name="Grigoriev I.V."/>
            <person name="Hibbett D.S."/>
            <person name="Martin F."/>
        </authorList>
    </citation>
    <scope>NUCLEOTIDE SEQUENCE [LARGE SCALE GENOMIC DNA]</scope>
    <source>
        <strain evidence="15">Marx 270</strain>
    </source>
</reference>
<feature type="domain" description="Josephin" evidence="13">
    <location>
        <begin position="1"/>
        <end position="165"/>
    </location>
</feature>
<dbReference type="PANTHER" id="PTHR14159:SF0">
    <property type="entry name" value="ATAXIN-3-RELATED"/>
    <property type="match status" value="1"/>
</dbReference>
<evidence type="ECO:0000256" key="3">
    <source>
        <dbReference type="ARBA" id="ARBA00012759"/>
    </source>
</evidence>
<sequence>MLCAQHALNSLLQGHYFTAPDLSDLARNLDALEHSYNSESSRGGGSMNMDDTGYFSVQVLESALNLWGLSLVRWGSEATRSYQNKPHAQLAFILNHNQHWYTLRPFGLTPESGHWFNLDSSEPEPRWIGKTYLDMFLQQAEQDGYSVFVVTPTDSGSDLPRTQADELAETVPEPSSNRPLSSTSERTPLDAGHEDEDMDLQAALQASLANDDHRGASTTSRASVPGTAPYPPPLIPSDRDIPGVRNREVPHATTSSSWVHHSSPPARETHRNPDSDPLRASMERNRVIMERMRREQEMALREQYETEAAQFGPTRQEGSFRSSAQDEEDEHVRRAIAASLVDHPDLGEGHDIIVDDGDEEDDGDYRPTPLTEQVHRVYDDDDADLQAALKASLETAPSGFRLPASPRPSQRLTSPPSAPTTSSEQKTEAMEEGTESDTEDDASCAQSEAPQEAGPSIEEIRRRRLARFGG</sequence>
<feature type="region of interest" description="Disordered" evidence="12">
    <location>
        <begin position="209"/>
        <end position="281"/>
    </location>
</feature>
<dbReference type="GO" id="GO:0006508">
    <property type="term" value="P:proteolysis"/>
    <property type="evidence" value="ECO:0007669"/>
    <property type="project" value="UniProtKB-KW"/>
</dbReference>
<feature type="compositionally biased region" description="Basic and acidic residues" evidence="12">
    <location>
        <begin position="267"/>
        <end position="281"/>
    </location>
</feature>
<dbReference type="SMART" id="SM01246">
    <property type="entry name" value="Josephin"/>
    <property type="match status" value="1"/>
</dbReference>
<dbReference type="OrthoDB" id="10063692at2759"/>
<feature type="region of interest" description="Disordered" evidence="12">
    <location>
        <begin position="306"/>
        <end position="459"/>
    </location>
</feature>
<dbReference type="InterPro" id="IPR003903">
    <property type="entry name" value="UIM_dom"/>
</dbReference>
<feature type="active site" evidence="11">
    <location>
        <position position="99"/>
    </location>
</feature>
<keyword evidence="7" id="KW-0788">Thiol protease</keyword>
<dbReference type="GO" id="GO:0005634">
    <property type="term" value="C:nucleus"/>
    <property type="evidence" value="ECO:0007669"/>
    <property type="project" value="UniProtKB-SubCell"/>
</dbReference>
<comment type="catalytic activity">
    <reaction evidence="1">
        <text>Thiol-dependent hydrolysis of ester, thioester, amide, peptide and isopeptide bonds formed by the C-terminal Gly of ubiquitin (a 76-residue protein attached to proteins as an intracellular targeting signal).</text>
        <dbReference type="EC" id="3.4.19.12"/>
    </reaction>
</comment>
<feature type="compositionally biased region" description="Basic and acidic residues" evidence="12">
    <location>
        <begin position="237"/>
        <end position="250"/>
    </location>
</feature>
<evidence type="ECO:0000256" key="8">
    <source>
        <dbReference type="ARBA" id="ARBA00023015"/>
    </source>
</evidence>
<evidence type="ECO:0000313" key="15">
    <source>
        <dbReference type="Proteomes" id="UP000054217"/>
    </source>
</evidence>
<evidence type="ECO:0000256" key="9">
    <source>
        <dbReference type="ARBA" id="ARBA00023163"/>
    </source>
</evidence>
<dbReference type="PRINTS" id="PR01233">
    <property type="entry name" value="JOSEPHIN"/>
</dbReference>
<evidence type="ECO:0000313" key="14">
    <source>
        <dbReference type="EMBL" id="KIN96213.1"/>
    </source>
</evidence>
<evidence type="ECO:0000256" key="6">
    <source>
        <dbReference type="ARBA" id="ARBA00022801"/>
    </source>
</evidence>